<dbReference type="Gene3D" id="3.30.70.3160">
    <property type="match status" value="1"/>
</dbReference>
<evidence type="ECO:0000313" key="6">
    <source>
        <dbReference type="EMBL" id="TWJ33377.1"/>
    </source>
</evidence>
<keyword evidence="2 4" id="KW-0819">tRNA processing</keyword>
<dbReference type="InterPro" id="IPR042214">
    <property type="entry name" value="TruD_catalytic"/>
</dbReference>
<evidence type="ECO:0000256" key="1">
    <source>
        <dbReference type="ARBA" id="ARBA00007953"/>
    </source>
</evidence>
<feature type="domain" description="TRUD" evidence="5">
    <location>
        <begin position="157"/>
        <end position="367"/>
    </location>
</feature>
<name>A0A562WSG1_9BACT</name>
<accession>A0A562WSG1</accession>
<dbReference type="InterPro" id="IPR050170">
    <property type="entry name" value="TruD_pseudoU_synthase"/>
</dbReference>
<keyword evidence="3 4" id="KW-0413">Isomerase</keyword>
<organism evidence="6 7">
    <name type="scientific">Geobacter argillaceus</name>
    <dbReference type="NCBI Taxonomy" id="345631"/>
    <lineage>
        <taxon>Bacteria</taxon>
        <taxon>Pseudomonadati</taxon>
        <taxon>Thermodesulfobacteriota</taxon>
        <taxon>Desulfuromonadia</taxon>
        <taxon>Geobacterales</taxon>
        <taxon>Geobacteraceae</taxon>
        <taxon>Geobacter</taxon>
    </lineage>
</organism>
<dbReference type="GO" id="GO:0005829">
    <property type="term" value="C:cytosol"/>
    <property type="evidence" value="ECO:0007669"/>
    <property type="project" value="TreeGrafter"/>
</dbReference>
<sequence length="422" mass="46474">MSSDLRTLPYLTAGIPGIGGVIKALAADFQVTELPLYQPCGSGEHTYVTVEKSGITTPEAIRRLAKTLHLPEREIGYAGMKDSRGITRQTLSLPRVAPERLQEVAIPGLTILDVQRHTNKLRLGHLAGNRFLIRIREVPAGAAEQCRSILAILMDRGCPNFFGEQRYGSQGNSHLIGRQLLRGEFREAVMALIGDPAQVRDERWQQAITLFREGDLEGSMAAFPGHCRVERDVVASLVKRPDDWQRAVGRIPPRLVRLYLSAWQSLLFDRLLARRLDSFDRLLAGDLAWKHVNGACFLVDDPAVEAPRAQAREISPSGPLFGSKVTLPQGMPLEMELAVLAEEGLTPAELAGPASFRLEGERRPLRIPLSDATAHQDEEGIVIEFTLPRGAYATTVLREIMKPDAVDLQGFTATMDGCIQNA</sequence>
<dbReference type="AlphaFoldDB" id="A0A562WSG1"/>
<dbReference type="GO" id="GO:0003723">
    <property type="term" value="F:RNA binding"/>
    <property type="evidence" value="ECO:0007669"/>
    <property type="project" value="InterPro"/>
</dbReference>
<dbReference type="EMBL" id="VLLN01000001">
    <property type="protein sequence ID" value="TWJ33377.1"/>
    <property type="molecule type" value="Genomic_DNA"/>
</dbReference>
<evidence type="ECO:0000313" key="7">
    <source>
        <dbReference type="Proteomes" id="UP000319449"/>
    </source>
</evidence>
<evidence type="ECO:0000256" key="2">
    <source>
        <dbReference type="ARBA" id="ARBA00022694"/>
    </source>
</evidence>
<dbReference type="PANTHER" id="PTHR47811:SF1">
    <property type="entry name" value="TRNA PSEUDOURIDINE SYNTHASE D"/>
    <property type="match status" value="1"/>
</dbReference>
<comment type="function">
    <text evidence="4">Responsible for synthesis of pseudouridine from uracil-13 in transfer RNAs.</text>
</comment>
<proteinExistence type="inferred from homology"/>
<dbReference type="HAMAP" id="MF_01082">
    <property type="entry name" value="TruD"/>
    <property type="match status" value="1"/>
</dbReference>
<gene>
    <name evidence="4" type="primary">truD</name>
    <name evidence="6" type="ORF">JN12_00049</name>
</gene>
<comment type="catalytic activity">
    <reaction evidence="4">
        <text>uridine(13) in tRNA = pseudouridine(13) in tRNA</text>
        <dbReference type="Rhea" id="RHEA:42540"/>
        <dbReference type="Rhea" id="RHEA-COMP:10105"/>
        <dbReference type="Rhea" id="RHEA-COMP:10106"/>
        <dbReference type="ChEBI" id="CHEBI:65314"/>
        <dbReference type="ChEBI" id="CHEBI:65315"/>
        <dbReference type="EC" id="5.4.99.27"/>
    </reaction>
</comment>
<evidence type="ECO:0000259" key="5">
    <source>
        <dbReference type="PROSITE" id="PS50984"/>
    </source>
</evidence>
<dbReference type="SUPFAM" id="SSF55120">
    <property type="entry name" value="Pseudouridine synthase"/>
    <property type="match status" value="1"/>
</dbReference>
<evidence type="ECO:0000256" key="4">
    <source>
        <dbReference type="HAMAP-Rule" id="MF_01082"/>
    </source>
</evidence>
<dbReference type="OrthoDB" id="1550679at2"/>
<dbReference type="GO" id="GO:0031119">
    <property type="term" value="P:tRNA pseudouridine synthesis"/>
    <property type="evidence" value="ECO:0007669"/>
    <property type="project" value="UniProtKB-UniRule"/>
</dbReference>
<reference evidence="6 7" key="1">
    <citation type="submission" date="2019-07" db="EMBL/GenBank/DDBJ databases">
        <title>Genomic Encyclopedia of Archaeal and Bacterial Type Strains, Phase II (KMG-II): from individual species to whole genera.</title>
        <authorList>
            <person name="Goeker M."/>
        </authorList>
    </citation>
    <scope>NUCLEOTIDE SEQUENCE [LARGE SCALE GENOMIC DNA]</scope>
    <source>
        <strain evidence="6 7">ATCC BAA-1139</strain>
    </source>
</reference>
<dbReference type="InterPro" id="IPR001656">
    <property type="entry name" value="PsdUridine_synth_TruD"/>
</dbReference>
<protein>
    <recommendedName>
        <fullName evidence="4">tRNA pseudouridine synthase D</fullName>
        <ecNumber evidence="4">5.4.99.27</ecNumber>
    </recommendedName>
    <alternativeName>
        <fullName evidence="4">tRNA pseudouridine(13) synthase</fullName>
    </alternativeName>
    <alternativeName>
        <fullName evidence="4">tRNA pseudouridylate synthase D</fullName>
    </alternativeName>
    <alternativeName>
        <fullName evidence="4">tRNA-uridine isomerase D</fullName>
    </alternativeName>
</protein>
<dbReference type="Gene3D" id="1.10.1510.30">
    <property type="match status" value="1"/>
</dbReference>
<comment type="similarity">
    <text evidence="1 4">Belongs to the pseudouridine synthase TruD family.</text>
</comment>
<dbReference type="InterPro" id="IPR011760">
    <property type="entry name" value="PsdUridine_synth_TruD_insert"/>
</dbReference>
<dbReference type="PIRSF" id="PIRSF037016">
    <property type="entry name" value="Pseudouridin_synth_euk_prd"/>
    <property type="match status" value="1"/>
</dbReference>
<dbReference type="EC" id="5.4.99.27" evidence="4"/>
<dbReference type="Gene3D" id="3.30.2350.20">
    <property type="entry name" value="TruD, catalytic domain"/>
    <property type="match status" value="1"/>
</dbReference>
<keyword evidence="7" id="KW-1185">Reference proteome</keyword>
<dbReference type="InterPro" id="IPR020103">
    <property type="entry name" value="PsdUridine_synth_cat_dom_sf"/>
</dbReference>
<dbReference type="PROSITE" id="PS50984">
    <property type="entry name" value="TRUD"/>
    <property type="match status" value="1"/>
</dbReference>
<comment type="caution">
    <text evidence="6">The sequence shown here is derived from an EMBL/GenBank/DDBJ whole genome shotgun (WGS) entry which is preliminary data.</text>
</comment>
<evidence type="ECO:0000256" key="3">
    <source>
        <dbReference type="ARBA" id="ARBA00023235"/>
    </source>
</evidence>
<dbReference type="Pfam" id="PF01142">
    <property type="entry name" value="TruD"/>
    <property type="match status" value="1"/>
</dbReference>
<dbReference type="RefSeq" id="WP_145016900.1">
    <property type="nucleotide sequence ID" value="NZ_VLLN01000001.1"/>
</dbReference>
<dbReference type="Proteomes" id="UP000319449">
    <property type="component" value="Unassembled WGS sequence"/>
</dbReference>
<dbReference type="PANTHER" id="PTHR47811">
    <property type="entry name" value="TRNA PSEUDOURIDINE SYNTHASE D"/>
    <property type="match status" value="1"/>
</dbReference>
<dbReference type="GO" id="GO:0160150">
    <property type="term" value="F:tRNA pseudouridine(13) synthase activity"/>
    <property type="evidence" value="ECO:0007669"/>
    <property type="project" value="UniProtKB-EC"/>
</dbReference>
<feature type="active site" description="Nucleophile" evidence="4">
    <location>
        <position position="82"/>
    </location>
</feature>
<dbReference type="NCBIfam" id="TIGR00094">
    <property type="entry name" value="tRNA_TruD_broad"/>
    <property type="match status" value="1"/>
</dbReference>